<gene>
    <name evidence="1" type="ORF">MRB53_030296</name>
</gene>
<organism evidence="1 2">
    <name type="scientific">Persea americana</name>
    <name type="common">Avocado</name>
    <dbReference type="NCBI Taxonomy" id="3435"/>
    <lineage>
        <taxon>Eukaryota</taxon>
        <taxon>Viridiplantae</taxon>
        <taxon>Streptophyta</taxon>
        <taxon>Embryophyta</taxon>
        <taxon>Tracheophyta</taxon>
        <taxon>Spermatophyta</taxon>
        <taxon>Magnoliopsida</taxon>
        <taxon>Magnoliidae</taxon>
        <taxon>Laurales</taxon>
        <taxon>Lauraceae</taxon>
        <taxon>Persea</taxon>
    </lineage>
</organism>
<sequence length="79" mass="8619">MAEARASAERGDLGGAVAALKSCQRALSESAAARSDYQLCVTLDAKLKEMQEHMASRRVYEASGRAYILSGLSSHSWWR</sequence>
<name>A0ACC2KLX1_PERAE</name>
<proteinExistence type="predicted"/>
<protein>
    <submittedName>
        <fullName evidence="1">Uncharacterized protein</fullName>
    </submittedName>
</protein>
<comment type="caution">
    <text evidence="1">The sequence shown here is derived from an EMBL/GenBank/DDBJ whole genome shotgun (WGS) entry which is preliminary data.</text>
</comment>
<reference evidence="1 2" key="1">
    <citation type="journal article" date="2022" name="Hortic Res">
        <title>A haplotype resolved chromosomal level avocado genome allows analysis of novel avocado genes.</title>
        <authorList>
            <person name="Nath O."/>
            <person name="Fletcher S.J."/>
            <person name="Hayward A."/>
            <person name="Shaw L.M."/>
            <person name="Masouleh A.K."/>
            <person name="Furtado A."/>
            <person name="Henry R.J."/>
            <person name="Mitter N."/>
        </authorList>
    </citation>
    <scope>NUCLEOTIDE SEQUENCE [LARGE SCALE GENOMIC DNA]</scope>
    <source>
        <strain evidence="2">cv. Hass</strain>
    </source>
</reference>
<accession>A0ACC2KLX1</accession>
<evidence type="ECO:0000313" key="1">
    <source>
        <dbReference type="EMBL" id="KAJ8621767.1"/>
    </source>
</evidence>
<dbReference type="Proteomes" id="UP001234297">
    <property type="component" value="Chromosome 10"/>
</dbReference>
<keyword evidence="2" id="KW-1185">Reference proteome</keyword>
<dbReference type="EMBL" id="CM056818">
    <property type="protein sequence ID" value="KAJ8621767.1"/>
    <property type="molecule type" value="Genomic_DNA"/>
</dbReference>
<evidence type="ECO:0000313" key="2">
    <source>
        <dbReference type="Proteomes" id="UP001234297"/>
    </source>
</evidence>